<evidence type="ECO:0000313" key="2">
    <source>
        <dbReference type="Proteomes" id="UP000276133"/>
    </source>
</evidence>
<keyword evidence="2" id="KW-1185">Reference proteome</keyword>
<dbReference type="EMBL" id="REGN01001625">
    <property type="protein sequence ID" value="RNA33523.1"/>
    <property type="molecule type" value="Genomic_DNA"/>
</dbReference>
<sequence>MGRRDGRAGDRRNLILFSDSSGSITQNCNFILWEKIGEGKNNQAKDFYPFNSLKIALDKNIYD</sequence>
<accession>A0A3M7SCG5</accession>
<reference evidence="1 2" key="1">
    <citation type="journal article" date="2018" name="Sci. Rep.">
        <title>Genomic signatures of local adaptation to the degree of environmental predictability in rotifers.</title>
        <authorList>
            <person name="Franch-Gras L."/>
            <person name="Hahn C."/>
            <person name="Garcia-Roger E.M."/>
            <person name="Carmona M.J."/>
            <person name="Serra M."/>
            <person name="Gomez A."/>
        </authorList>
    </citation>
    <scope>NUCLEOTIDE SEQUENCE [LARGE SCALE GENOMIC DNA]</scope>
    <source>
        <strain evidence="1">HYR1</strain>
    </source>
</reference>
<dbReference type="AlphaFoldDB" id="A0A3M7SCG5"/>
<proteinExistence type="predicted"/>
<name>A0A3M7SCG5_BRAPC</name>
<comment type="caution">
    <text evidence="1">The sequence shown here is derived from an EMBL/GenBank/DDBJ whole genome shotgun (WGS) entry which is preliminary data.</text>
</comment>
<organism evidence="1 2">
    <name type="scientific">Brachionus plicatilis</name>
    <name type="common">Marine rotifer</name>
    <name type="synonym">Brachionus muelleri</name>
    <dbReference type="NCBI Taxonomy" id="10195"/>
    <lineage>
        <taxon>Eukaryota</taxon>
        <taxon>Metazoa</taxon>
        <taxon>Spiralia</taxon>
        <taxon>Gnathifera</taxon>
        <taxon>Rotifera</taxon>
        <taxon>Eurotatoria</taxon>
        <taxon>Monogononta</taxon>
        <taxon>Pseudotrocha</taxon>
        <taxon>Ploima</taxon>
        <taxon>Brachionidae</taxon>
        <taxon>Brachionus</taxon>
    </lineage>
</organism>
<evidence type="ECO:0000313" key="1">
    <source>
        <dbReference type="EMBL" id="RNA33523.1"/>
    </source>
</evidence>
<gene>
    <name evidence="1" type="ORF">BpHYR1_008349</name>
</gene>
<protein>
    <submittedName>
        <fullName evidence="1">Uncharacterized protein</fullName>
    </submittedName>
</protein>
<dbReference type="Proteomes" id="UP000276133">
    <property type="component" value="Unassembled WGS sequence"/>
</dbReference>